<keyword evidence="1" id="KW-0472">Membrane</keyword>
<feature type="transmembrane region" description="Helical" evidence="1">
    <location>
        <begin position="740"/>
        <end position="758"/>
    </location>
</feature>
<reference evidence="4" key="2">
    <citation type="submission" date="2025-08" db="UniProtKB">
        <authorList>
            <consortium name="RefSeq"/>
        </authorList>
    </citation>
    <scope>IDENTIFICATION</scope>
</reference>
<dbReference type="GeneID" id="105228950"/>
<evidence type="ECO:0000259" key="2">
    <source>
        <dbReference type="Pfam" id="PF19316"/>
    </source>
</evidence>
<evidence type="ECO:0000313" key="3">
    <source>
        <dbReference type="Proteomes" id="UP001652620"/>
    </source>
</evidence>
<feature type="domain" description="GPI ethanolamine phosphate transferase 2 C-terminal" evidence="2">
    <location>
        <begin position="496"/>
        <end position="898"/>
    </location>
</feature>
<keyword evidence="3" id="KW-1185">Reference proteome</keyword>
<organism evidence="3 4">
    <name type="scientific">Bactrocera dorsalis</name>
    <name type="common">Oriental fruit fly</name>
    <name type="synonym">Dacus dorsalis</name>
    <dbReference type="NCBI Taxonomy" id="27457"/>
    <lineage>
        <taxon>Eukaryota</taxon>
        <taxon>Metazoa</taxon>
        <taxon>Ecdysozoa</taxon>
        <taxon>Arthropoda</taxon>
        <taxon>Hexapoda</taxon>
        <taxon>Insecta</taxon>
        <taxon>Pterygota</taxon>
        <taxon>Neoptera</taxon>
        <taxon>Endopterygota</taxon>
        <taxon>Diptera</taxon>
        <taxon>Brachycera</taxon>
        <taxon>Muscomorpha</taxon>
        <taxon>Tephritoidea</taxon>
        <taxon>Tephritidae</taxon>
        <taxon>Bactrocera</taxon>
        <taxon>Bactrocera</taxon>
    </lineage>
</organism>
<dbReference type="InterPro" id="IPR045687">
    <property type="entry name" value="PIGG/GPI7_C"/>
</dbReference>
<accession>A0ABM3JEW7</accession>
<dbReference type="InterPro" id="IPR039527">
    <property type="entry name" value="PIGG/GPI7"/>
</dbReference>
<feature type="transmembrane region" description="Helical" evidence="1">
    <location>
        <begin position="474"/>
        <end position="495"/>
    </location>
</feature>
<feature type="transmembrane region" description="Helical" evidence="1">
    <location>
        <begin position="808"/>
        <end position="834"/>
    </location>
</feature>
<keyword evidence="1" id="KW-0812">Transmembrane</keyword>
<gene>
    <name evidence="4" type="primary">LOC105228950</name>
</gene>
<feature type="transmembrane region" description="Helical" evidence="1">
    <location>
        <begin position="647"/>
        <end position="663"/>
    </location>
</feature>
<dbReference type="PANTHER" id="PTHR23072:SF0">
    <property type="entry name" value="GPI ETHANOLAMINE PHOSPHATE TRANSFERASE 2"/>
    <property type="match status" value="1"/>
</dbReference>
<feature type="transmembrane region" description="Helical" evidence="1">
    <location>
        <begin position="516"/>
        <end position="536"/>
    </location>
</feature>
<feature type="transmembrane region" description="Helical" evidence="1">
    <location>
        <begin position="542"/>
        <end position="559"/>
    </location>
</feature>
<dbReference type="Gene3D" id="3.40.720.10">
    <property type="entry name" value="Alkaline Phosphatase, subunit A"/>
    <property type="match status" value="1"/>
</dbReference>
<feature type="transmembrane region" description="Helical" evidence="1">
    <location>
        <begin position="9"/>
        <end position="30"/>
    </location>
</feature>
<dbReference type="Pfam" id="PF01663">
    <property type="entry name" value="Phosphodiest"/>
    <property type="match status" value="1"/>
</dbReference>
<name>A0ABM3JEW7_BACDO</name>
<protein>
    <submittedName>
        <fullName evidence="4">Uncharacterized protein LOC105228950</fullName>
    </submittedName>
</protein>
<evidence type="ECO:0000313" key="4">
    <source>
        <dbReference type="RefSeq" id="XP_049307763.1"/>
    </source>
</evidence>
<sequence length="921" mass="105071">MEKSSTIRYFLMWMIVTFIFGASIFLTGFFPINNYALDHAVAENQPKDLDGLSLTPPTQIYAQTILMLVDALRFDFASQSGMEFSYNNSCNRLKLRVNIPTVTMPRLKSLTTGTISNFIDIVLNIGHVEQLADSLMHRLQVRNEITVFAGDRTWISLFPKQFTRFTANSDSFYVNDFYEGDKNVTEVLTKELQNDDWMLLVLHYLGLDHIGHVEGSDSSKIPIKLKEMDDVVLKLYKAKHFHRQLLILTGDHGMRDGGGHGGSTAGELYVPLFVLKENCTTKGSSKANEYNQIDVAPTLAILWSMEIPPMSIGCLIPELLHEFSLEDQLFAYYYNALHLMQKANNKFGQDYVNNNAFSKWFITAKSAHKQFLLEKRNNNFENAFIFEDSKIHYIRLAREISNQLSDSLVQFDYGLITLGLALTTIVVLNALLAFCSATDRVFIHGKGAFLSLLAFAACINKWCHYHGYFTTTGTMSTVVILLAIMASVYMLINIANLLLRRMLASNNLQISLPNQIWMLLSCLLIHTLTLASSSFIENENKTWHYLGASALILLCVQSFQKELLSYKLDACINGVALYKVLLRNLQKLQTSFLIIGGLGILHRLDGASSYLTQEATKTWLSCIFVAGLLLYVLCLRKHKLVQTRKELVIYLIAAMLIYCYRASKGVVSSVFDTNCCAKIVLHIFWMVVIIAACISTVILYTKRRLSYQIQHTLLAGCFKILLTLLLTICLLLHKPHNVCLVAYLIYTLSLCYELCGKFEKNTLRTSNYKYLSKLLCTILVGNMFYFYQGNSNSFATIDLNPGYIGQTSYNPIIVGILVTLNMYSAQFIAFLYLITHILQESDNNKTHDLSANEHIDFIIYFYTLSIFVPVLIYLWLLLFFRYHLFIYSVFAPKALYEFYRVIVLFFTYLMTTISLYIFDQK</sequence>
<feature type="transmembrane region" description="Helical" evidence="1">
    <location>
        <begin position="898"/>
        <end position="918"/>
    </location>
</feature>
<evidence type="ECO:0000256" key="1">
    <source>
        <dbReference type="SAM" id="Phobius"/>
    </source>
</evidence>
<feature type="transmembrane region" description="Helical" evidence="1">
    <location>
        <begin position="683"/>
        <end position="701"/>
    </location>
</feature>
<dbReference type="InterPro" id="IPR002591">
    <property type="entry name" value="Phosphodiest/P_Trfase"/>
</dbReference>
<dbReference type="SUPFAM" id="SSF53649">
    <property type="entry name" value="Alkaline phosphatase-like"/>
    <property type="match status" value="1"/>
</dbReference>
<feature type="transmembrane region" description="Helical" evidence="1">
    <location>
        <begin position="770"/>
        <end position="788"/>
    </location>
</feature>
<feature type="transmembrane region" description="Helical" evidence="1">
    <location>
        <begin position="713"/>
        <end position="734"/>
    </location>
</feature>
<feature type="transmembrane region" description="Helical" evidence="1">
    <location>
        <begin position="413"/>
        <end position="435"/>
    </location>
</feature>
<feature type="transmembrane region" description="Helical" evidence="1">
    <location>
        <begin position="855"/>
        <end position="878"/>
    </location>
</feature>
<reference evidence="4" key="1">
    <citation type="journal article" date="2016" name="BMC Genomics">
        <title>RNA sequencing to characterize transcriptional changes of sexual maturation and mating in the female oriental fruit fly Bactrocera dorsalis.</title>
        <authorList>
            <person name="Zheng W."/>
            <person name="Luo D."/>
            <person name="Wu F."/>
            <person name="Wang J."/>
            <person name="Zhang H."/>
        </authorList>
    </citation>
    <scope>NUCLEOTIDE SEQUENCE</scope>
</reference>
<keyword evidence="1" id="KW-1133">Transmembrane helix</keyword>
<feature type="transmembrane region" description="Helical" evidence="1">
    <location>
        <begin position="618"/>
        <end position="635"/>
    </location>
</feature>
<dbReference type="Proteomes" id="UP001652620">
    <property type="component" value="Chromosome 3"/>
</dbReference>
<dbReference type="InterPro" id="IPR017850">
    <property type="entry name" value="Alkaline_phosphatase_core_sf"/>
</dbReference>
<dbReference type="PANTHER" id="PTHR23072">
    <property type="entry name" value="PHOSPHATIDYLINOSITOL GLYCAN-RELATED"/>
    <property type="match status" value="1"/>
</dbReference>
<proteinExistence type="predicted"/>
<dbReference type="Pfam" id="PF19316">
    <property type="entry name" value="PIGO_PIGG"/>
    <property type="match status" value="1"/>
</dbReference>
<dbReference type="RefSeq" id="XP_049307763.1">
    <property type="nucleotide sequence ID" value="XM_049451806.1"/>
</dbReference>